<dbReference type="GO" id="GO:0046872">
    <property type="term" value="F:metal ion binding"/>
    <property type="evidence" value="ECO:0007669"/>
    <property type="project" value="UniProtKB-KW"/>
</dbReference>
<dbReference type="InterPro" id="IPR011047">
    <property type="entry name" value="Quinoprotein_ADH-like_sf"/>
</dbReference>
<proteinExistence type="predicted"/>
<dbReference type="GO" id="GO:0009289">
    <property type="term" value="C:pilus"/>
    <property type="evidence" value="ECO:0007669"/>
    <property type="project" value="UniProtKB-SubCell"/>
</dbReference>
<dbReference type="SUPFAM" id="SSF50998">
    <property type="entry name" value="Quinoprotein alcohol dehydrogenase-like"/>
    <property type="match status" value="1"/>
</dbReference>
<organism evidence="6">
    <name type="scientific">mine drainage metagenome</name>
    <dbReference type="NCBI Taxonomy" id="410659"/>
    <lineage>
        <taxon>unclassified sequences</taxon>
        <taxon>metagenomes</taxon>
        <taxon>ecological metagenomes</taxon>
    </lineage>
</organism>
<evidence type="ECO:0000256" key="3">
    <source>
        <dbReference type="ARBA" id="ARBA00022837"/>
    </source>
</evidence>
<gene>
    <name evidence="6" type="ORF">GALL_130340</name>
</gene>
<evidence type="ECO:0000259" key="5">
    <source>
        <dbReference type="Pfam" id="PF05567"/>
    </source>
</evidence>
<protein>
    <submittedName>
        <fullName evidence="6">Neisseria PilC protein</fullName>
    </submittedName>
</protein>
<dbReference type="EMBL" id="MLJW01000054">
    <property type="protein sequence ID" value="OIR04944.1"/>
    <property type="molecule type" value="Genomic_DNA"/>
</dbReference>
<name>A0A1J5SLP0_9ZZZZ</name>
<accession>A0A1J5SLP0</accession>
<comment type="caution">
    <text evidence="6">The sequence shown here is derived from an EMBL/GenBank/DDBJ whole genome shotgun (WGS) entry which is preliminary data.</text>
</comment>
<dbReference type="SMART" id="SM00564">
    <property type="entry name" value="PQQ"/>
    <property type="match status" value="2"/>
</dbReference>
<evidence type="ECO:0000313" key="6">
    <source>
        <dbReference type="EMBL" id="OIR04944.1"/>
    </source>
</evidence>
<keyword evidence="2" id="KW-0479">Metal-binding</keyword>
<reference evidence="6" key="1">
    <citation type="submission" date="2016-10" db="EMBL/GenBank/DDBJ databases">
        <title>Sequence of Gallionella enrichment culture.</title>
        <authorList>
            <person name="Poehlein A."/>
            <person name="Muehling M."/>
            <person name="Daniel R."/>
        </authorList>
    </citation>
    <scope>NUCLEOTIDE SEQUENCE</scope>
</reference>
<comment type="subcellular location">
    <subcellularLocation>
        <location evidence="1">Fimbrium</location>
    </subcellularLocation>
</comment>
<keyword evidence="3" id="KW-0106">Calcium</keyword>
<evidence type="ECO:0000256" key="1">
    <source>
        <dbReference type="ARBA" id="ARBA00004561"/>
    </source>
</evidence>
<dbReference type="InterPro" id="IPR008707">
    <property type="entry name" value="B-propeller_PilY1"/>
</dbReference>
<feature type="domain" description="PilY1 beta-propeller" evidence="5">
    <location>
        <begin position="980"/>
        <end position="1293"/>
    </location>
</feature>
<keyword evidence="4" id="KW-0281">Fimbrium</keyword>
<dbReference type="InterPro" id="IPR015943">
    <property type="entry name" value="WD40/YVTN_repeat-like_dom_sf"/>
</dbReference>
<dbReference type="Pfam" id="PF05567">
    <property type="entry name" value="T4P_PilY1"/>
    <property type="match status" value="1"/>
</dbReference>
<dbReference type="InterPro" id="IPR018391">
    <property type="entry name" value="PQQ_b-propeller_rpt"/>
</dbReference>
<evidence type="ECO:0000256" key="2">
    <source>
        <dbReference type="ARBA" id="ARBA00022723"/>
    </source>
</evidence>
<evidence type="ECO:0000256" key="4">
    <source>
        <dbReference type="ARBA" id="ARBA00023263"/>
    </source>
</evidence>
<sequence>MKRHLQQYYFPRLTLSIMLITSIMLPVSTHAATVNLATAPLATATTTSVLPNVMLILDDSGSMASNYLPDWANDSICKSTTSGSYNANCTDQPPFRSSDFNGVYYNPAIRYKPAMNADGTSKASQTTWTSVKNDAYNVQSTSSTNLVTGYTDDEWCTDSSYSDCLRNDNYILPTTSPNTVNGKSYTILHSAVTATGSGLVATGSPLAPTTASRYWGPHYYTINPGEYCDSARLTNCQFTKTTTFSHPAKVRWCNSSANAIAATPAAGTCQATRLSGSFTHVRYPTMFMQPATAYQPAIPAAPATAAVAPANGTLVITNVSKNRNDAYITCNGTYVGTSGVFSTANSSSTSTMLNALYSTINGTTNAGYSISCTKNGGTTTSSLSCSISAPPGVSACSSFSVRRLTVTTNTGPSGGSDATPAHDYIPEVPAQSASYPGSFVRTDIVPSVTSYPKATARTDCAGSTCTYSEEMTNFANWWTYYQTRIQSIKTAASLAFDVIDSSYRVGYFSINNNTGSDFLNVDTFGATQKTNWYNKLFAAKPNNSTPLRTALTTAGRLYAGKLKGTTFNGSVANDPVQYSCQQSFTILSTDGYWNSDTASDVQGVTGASVGNMDGGSTPRPMYEGPTASSDSLADAAKYYYDTDLRNASFSNCTGALGFDVCTDNVFVSSSDNNVKQHMTTFTMGLGVDGALMYSSDYKTATSGDFYDLKNGFGSPTVDWPVPVANTESAVDDLWHAAVNGQGTYFSAKDPAQMTQGLSDALSEIDSKVGAGAAAATSTLNPVAGDNFAYVASYTTVQWAGNLEARTIDLSTGAVSGAASWCVEDVVTTSCVSPSSIVTLNSGANYYCVTPNATSCSAPSAWGDGTSIPATSCALEVPKACTGTLRSKVQASADTRTIWMNKGGSLANFTYSNLSTAQQTNFKSAFLSSNLSQWSSLDPTTQQTIAKEDNLVNYLRGQKGYENNTSNTAVNRLFRYRPSVMGDALESAPVFVGKPNFSYLDAGYDAFKVATTRTNTVYMGTNDGMLHAFDAADGTERWAYVPSMVIPNMWKLADNNYSSMHTNYVNGSTTVSDICSSPCATASDWKTILVGGLNGGGKGFYALDITGDTPKLLWEFDTSNDSDMGYSFGNPEITKKADGTWVVLLTSGYNNTTGGGAGQGYLYVLDANTGPASSVSKFSTGVGDSVTPSGLAKIDSWVESPSKNNQALYTYAGDLLGNLWRFDINAAAASGSNPFLVATLKDASGISQPVTTRPELGKISGNRVVFVGTGKYLELSDLTNTQQQTIYAIKDSGTTLNNARNFLTAQTLVTAGASRTGPYSTADYFSSGNGWYVDLPDSGERQNVSARLVSGTLVVPTTVPSNTVCSPGGYGWVNYFNYKTGGAVDSTGILSTKTNAPPVGINIVYINGKPVVSVTTANNPTPTLVPNAKFGSSSIGFSSKRAIWRELTN</sequence>
<dbReference type="Gene3D" id="2.130.10.10">
    <property type="entry name" value="YVTN repeat-like/Quinoprotein amine dehydrogenase"/>
    <property type="match status" value="1"/>
</dbReference>